<feature type="region of interest" description="Disordered" evidence="1">
    <location>
        <begin position="1"/>
        <end position="30"/>
    </location>
</feature>
<evidence type="ECO:0000256" key="1">
    <source>
        <dbReference type="SAM" id="MobiDB-lite"/>
    </source>
</evidence>
<gene>
    <name evidence="2" type="ORF">AAF712_016468</name>
</gene>
<name>A0ABR2Z5N6_9AGAR</name>
<proteinExistence type="predicted"/>
<feature type="region of interest" description="Disordered" evidence="1">
    <location>
        <begin position="84"/>
        <end position="162"/>
    </location>
</feature>
<dbReference type="EMBL" id="JBBXMP010000818">
    <property type="protein sequence ID" value="KAL0056916.1"/>
    <property type="molecule type" value="Genomic_DNA"/>
</dbReference>
<organism evidence="2 3">
    <name type="scientific">Marasmius tenuissimus</name>
    <dbReference type="NCBI Taxonomy" id="585030"/>
    <lineage>
        <taxon>Eukaryota</taxon>
        <taxon>Fungi</taxon>
        <taxon>Dikarya</taxon>
        <taxon>Basidiomycota</taxon>
        <taxon>Agaricomycotina</taxon>
        <taxon>Agaricomycetes</taxon>
        <taxon>Agaricomycetidae</taxon>
        <taxon>Agaricales</taxon>
        <taxon>Marasmiineae</taxon>
        <taxon>Marasmiaceae</taxon>
        <taxon>Marasmius</taxon>
    </lineage>
</organism>
<sequence>MAGPFDVPLTSNSRRAGTTNFDDGLGGSSAHTELTRISSVGTATEVARYFDPAAQDVEWDSSHFAPSGSAGTVDAVDGYPYLHPTQVEMGPPNWTVKAHPSLSGDEYASFAPCRAGGPPERSQEQSRGQNHDSGTAPYGQPQRYWNGWSGSSNGSGNIAGGW</sequence>
<feature type="compositionally biased region" description="Low complexity" evidence="1">
    <location>
        <begin position="145"/>
        <end position="156"/>
    </location>
</feature>
<evidence type="ECO:0000313" key="2">
    <source>
        <dbReference type="EMBL" id="KAL0056916.1"/>
    </source>
</evidence>
<keyword evidence="3" id="KW-1185">Reference proteome</keyword>
<protein>
    <submittedName>
        <fullName evidence="2">Uncharacterized protein</fullName>
    </submittedName>
</protein>
<evidence type="ECO:0000313" key="3">
    <source>
        <dbReference type="Proteomes" id="UP001437256"/>
    </source>
</evidence>
<comment type="caution">
    <text evidence="2">The sequence shown here is derived from an EMBL/GenBank/DDBJ whole genome shotgun (WGS) entry which is preliminary data.</text>
</comment>
<feature type="compositionally biased region" description="Polar residues" evidence="1">
    <location>
        <begin position="9"/>
        <end position="21"/>
    </location>
</feature>
<dbReference type="Proteomes" id="UP001437256">
    <property type="component" value="Unassembled WGS sequence"/>
</dbReference>
<accession>A0ABR2Z5N6</accession>
<reference evidence="2 3" key="1">
    <citation type="submission" date="2024-05" db="EMBL/GenBank/DDBJ databases">
        <title>A draft genome resource for the thread blight pathogen Marasmius tenuissimus strain MS-2.</title>
        <authorList>
            <person name="Yulfo-Soto G.E."/>
            <person name="Baruah I.K."/>
            <person name="Amoako-Attah I."/>
            <person name="Bukari Y."/>
            <person name="Meinhardt L.W."/>
            <person name="Bailey B.A."/>
            <person name="Cohen S.P."/>
        </authorList>
    </citation>
    <scope>NUCLEOTIDE SEQUENCE [LARGE SCALE GENOMIC DNA]</scope>
    <source>
        <strain evidence="2 3">MS-2</strain>
    </source>
</reference>